<dbReference type="SUPFAM" id="SSF55550">
    <property type="entry name" value="SH2 domain"/>
    <property type="match status" value="1"/>
</dbReference>
<name>A0A9D4CW97_DREPO</name>
<sequence length="258" mass="28834">MGVSTPLVVIYPITPMAVKDSIRGMHCAECQLKCNCLSSIWIHDFGTSGHKRLQQAPASTASTQKAARRKGDSYYCEKDLSRTLSAVGSLQEGCFYFPDISSSQAKAMLRYCDVGTFFIRDSSDSRYLFTLSVSTKRGPTSIRILYEHGMFSLDADEKSRNHLPKFDAILNLIDYYVRQSSSKTSDKCRFLDTRGKKDLPIIISKPKLSDVPSLKHLCRTAIIRSLPVASPLGVTSVSGRLPLPKLLHSYIKDYPFVY</sequence>
<reference evidence="8" key="1">
    <citation type="journal article" date="2019" name="bioRxiv">
        <title>The Genome of the Zebra Mussel, Dreissena polymorpha: A Resource for Invasive Species Research.</title>
        <authorList>
            <person name="McCartney M.A."/>
            <person name="Auch B."/>
            <person name="Kono T."/>
            <person name="Mallez S."/>
            <person name="Zhang Y."/>
            <person name="Obille A."/>
            <person name="Becker A."/>
            <person name="Abrahante J.E."/>
            <person name="Garbe J."/>
            <person name="Badalamenti J.P."/>
            <person name="Herman A."/>
            <person name="Mangelson H."/>
            <person name="Liachko I."/>
            <person name="Sullivan S."/>
            <person name="Sone E.D."/>
            <person name="Koren S."/>
            <person name="Silverstein K.A.T."/>
            <person name="Beckman K.B."/>
            <person name="Gohl D.M."/>
        </authorList>
    </citation>
    <scope>NUCLEOTIDE SEQUENCE</scope>
    <source>
        <strain evidence="8">Duluth1</strain>
        <tissue evidence="8">Whole animal</tissue>
    </source>
</reference>
<keyword evidence="3" id="KW-0833">Ubl conjugation pathway</keyword>
<gene>
    <name evidence="9" type="ORF">DPMN_027511</name>
    <name evidence="8" type="ORF">DPMN_041130</name>
</gene>
<dbReference type="GO" id="GO:0046935">
    <property type="term" value="F:1-phosphatidylinositol-3-kinase regulator activity"/>
    <property type="evidence" value="ECO:0007669"/>
    <property type="project" value="TreeGrafter"/>
</dbReference>
<dbReference type="PROSITE" id="PS50001">
    <property type="entry name" value="SH2"/>
    <property type="match status" value="1"/>
</dbReference>
<dbReference type="InterPro" id="IPR001496">
    <property type="entry name" value="SOCS_box"/>
</dbReference>
<evidence type="ECO:0000313" key="10">
    <source>
        <dbReference type="Proteomes" id="UP000828390"/>
    </source>
</evidence>
<keyword evidence="10" id="KW-1185">Reference proteome</keyword>
<dbReference type="PROSITE" id="PS50225">
    <property type="entry name" value="SOCS"/>
    <property type="match status" value="1"/>
</dbReference>
<dbReference type="PANTHER" id="PTHR10155:SF16">
    <property type="entry name" value="SUPPRESSOR OF CYTOKINE SIGNALING 2"/>
    <property type="match status" value="1"/>
</dbReference>
<dbReference type="GO" id="GO:0009968">
    <property type="term" value="P:negative regulation of signal transduction"/>
    <property type="evidence" value="ECO:0007669"/>
    <property type="project" value="UniProtKB-KW"/>
</dbReference>
<keyword evidence="1" id="KW-0341">Growth regulation</keyword>
<dbReference type="SMART" id="SM00252">
    <property type="entry name" value="SH2"/>
    <property type="match status" value="1"/>
</dbReference>
<reference evidence="8" key="2">
    <citation type="submission" date="2020-11" db="EMBL/GenBank/DDBJ databases">
        <authorList>
            <person name="McCartney M.A."/>
            <person name="Auch B."/>
            <person name="Kono T."/>
            <person name="Mallez S."/>
            <person name="Becker A."/>
            <person name="Gohl D.M."/>
            <person name="Silverstein K.A.T."/>
            <person name="Koren S."/>
            <person name="Bechman K.B."/>
            <person name="Herman A."/>
            <person name="Abrahante J.E."/>
            <person name="Garbe J."/>
        </authorList>
    </citation>
    <scope>NUCLEOTIDE SEQUENCE</scope>
    <source>
        <strain evidence="8">Duluth1</strain>
        <tissue evidence="8">Whole animal</tissue>
    </source>
</reference>
<dbReference type="InterPro" id="IPR000980">
    <property type="entry name" value="SH2"/>
</dbReference>
<evidence type="ECO:0000259" key="6">
    <source>
        <dbReference type="PROSITE" id="PS50001"/>
    </source>
</evidence>
<dbReference type="OrthoDB" id="10063348at2759"/>
<dbReference type="SMART" id="SM00253">
    <property type="entry name" value="SOCS"/>
    <property type="match status" value="1"/>
</dbReference>
<dbReference type="PANTHER" id="PTHR10155">
    <property type="entry name" value="PHOSPHATIDYLINOSITOL 3-KINASE REGULATORY SUBUNIT"/>
    <property type="match status" value="1"/>
</dbReference>
<feature type="domain" description="SOCS box" evidence="7">
    <location>
        <begin position="200"/>
        <end position="257"/>
    </location>
</feature>
<dbReference type="SUPFAM" id="SSF158235">
    <property type="entry name" value="SOCS box-like"/>
    <property type="match status" value="1"/>
</dbReference>
<proteinExistence type="predicted"/>
<dbReference type="Pfam" id="PF00017">
    <property type="entry name" value="SH2"/>
    <property type="match status" value="1"/>
</dbReference>
<organism evidence="8 10">
    <name type="scientific">Dreissena polymorpha</name>
    <name type="common">Zebra mussel</name>
    <name type="synonym">Mytilus polymorpha</name>
    <dbReference type="NCBI Taxonomy" id="45954"/>
    <lineage>
        <taxon>Eukaryota</taxon>
        <taxon>Metazoa</taxon>
        <taxon>Spiralia</taxon>
        <taxon>Lophotrochozoa</taxon>
        <taxon>Mollusca</taxon>
        <taxon>Bivalvia</taxon>
        <taxon>Autobranchia</taxon>
        <taxon>Heteroconchia</taxon>
        <taxon>Euheterodonta</taxon>
        <taxon>Imparidentia</taxon>
        <taxon>Neoheterodontei</taxon>
        <taxon>Myida</taxon>
        <taxon>Dreissenoidea</taxon>
        <taxon>Dreissenidae</taxon>
        <taxon>Dreissena</taxon>
    </lineage>
</organism>
<protein>
    <recommendedName>
        <fullName evidence="11">Suppressor of cytokine signaling 2</fullName>
    </recommendedName>
</protein>
<evidence type="ECO:0000256" key="2">
    <source>
        <dbReference type="ARBA" id="ARBA00022700"/>
    </source>
</evidence>
<evidence type="ECO:0000256" key="3">
    <source>
        <dbReference type="ARBA" id="ARBA00022786"/>
    </source>
</evidence>
<comment type="caution">
    <text evidence="8">The sequence shown here is derived from an EMBL/GenBank/DDBJ whole genome shotgun (WGS) entry which is preliminary data.</text>
</comment>
<evidence type="ECO:0008006" key="11">
    <source>
        <dbReference type="Google" id="ProtNLM"/>
    </source>
</evidence>
<accession>A0A9D4CW97</accession>
<keyword evidence="4 5" id="KW-0727">SH2 domain</keyword>
<dbReference type="CDD" id="cd03587">
    <property type="entry name" value="SOCS"/>
    <property type="match status" value="1"/>
</dbReference>
<dbReference type="GO" id="GO:0046854">
    <property type="term" value="P:phosphatidylinositol phosphate biosynthetic process"/>
    <property type="evidence" value="ECO:0007669"/>
    <property type="project" value="TreeGrafter"/>
</dbReference>
<dbReference type="InterPro" id="IPR036036">
    <property type="entry name" value="SOCS_box-like_dom_sf"/>
</dbReference>
<dbReference type="GO" id="GO:0005942">
    <property type="term" value="C:phosphatidylinositol 3-kinase complex"/>
    <property type="evidence" value="ECO:0007669"/>
    <property type="project" value="TreeGrafter"/>
</dbReference>
<dbReference type="AlphaFoldDB" id="A0A9D4CW97"/>
<dbReference type="SMART" id="SM00969">
    <property type="entry name" value="SOCS_box"/>
    <property type="match status" value="1"/>
</dbReference>
<dbReference type="Gene3D" id="1.10.750.20">
    <property type="entry name" value="SOCS box"/>
    <property type="match status" value="1"/>
</dbReference>
<dbReference type="Pfam" id="PF07525">
    <property type="entry name" value="SOCS_box"/>
    <property type="match status" value="1"/>
</dbReference>
<feature type="domain" description="SH2" evidence="6">
    <location>
        <begin position="95"/>
        <end position="201"/>
    </location>
</feature>
<dbReference type="EMBL" id="JAIWYP010000011">
    <property type="protein sequence ID" value="KAH3734686.1"/>
    <property type="molecule type" value="Genomic_DNA"/>
</dbReference>
<dbReference type="Proteomes" id="UP000828390">
    <property type="component" value="Unassembled WGS sequence"/>
</dbReference>
<keyword evidence="2" id="KW-0734">Signal transduction inhibitor</keyword>
<evidence type="ECO:0000259" key="7">
    <source>
        <dbReference type="PROSITE" id="PS50225"/>
    </source>
</evidence>
<evidence type="ECO:0000256" key="1">
    <source>
        <dbReference type="ARBA" id="ARBA00022604"/>
    </source>
</evidence>
<dbReference type="Gene3D" id="3.30.505.10">
    <property type="entry name" value="SH2 domain"/>
    <property type="match status" value="1"/>
</dbReference>
<dbReference type="EMBL" id="JAIWYP010000002">
    <property type="protein sequence ID" value="KAH3864493.1"/>
    <property type="molecule type" value="Genomic_DNA"/>
</dbReference>
<evidence type="ECO:0000256" key="4">
    <source>
        <dbReference type="ARBA" id="ARBA00022999"/>
    </source>
</evidence>
<dbReference type="InterPro" id="IPR036860">
    <property type="entry name" value="SH2_dom_sf"/>
</dbReference>
<evidence type="ECO:0000313" key="9">
    <source>
        <dbReference type="EMBL" id="KAH3864493.1"/>
    </source>
</evidence>
<dbReference type="GO" id="GO:0035556">
    <property type="term" value="P:intracellular signal transduction"/>
    <property type="evidence" value="ECO:0007669"/>
    <property type="project" value="InterPro"/>
</dbReference>
<evidence type="ECO:0000313" key="8">
    <source>
        <dbReference type="EMBL" id="KAH3734686.1"/>
    </source>
</evidence>
<evidence type="ECO:0000256" key="5">
    <source>
        <dbReference type="PROSITE-ProRule" id="PRU00191"/>
    </source>
</evidence>